<keyword evidence="1" id="KW-0812">Transmembrane</keyword>
<accession>A0A542Y4S9</accession>
<organism evidence="2 3">
    <name type="scientific">Leucobacter komagatae</name>
    <dbReference type="NCBI Taxonomy" id="55969"/>
    <lineage>
        <taxon>Bacteria</taxon>
        <taxon>Bacillati</taxon>
        <taxon>Actinomycetota</taxon>
        <taxon>Actinomycetes</taxon>
        <taxon>Micrococcales</taxon>
        <taxon>Microbacteriaceae</taxon>
        <taxon>Leucobacter</taxon>
    </lineage>
</organism>
<keyword evidence="1" id="KW-1133">Transmembrane helix</keyword>
<protein>
    <submittedName>
        <fullName evidence="2">Uncharacterized protein</fullName>
    </submittedName>
</protein>
<evidence type="ECO:0000313" key="2">
    <source>
        <dbReference type="EMBL" id="TQL43080.1"/>
    </source>
</evidence>
<keyword evidence="1" id="KW-0472">Membrane</keyword>
<sequence>MKDFETPQSTNRPWARRIWWISVGGMTVLSTIRVIVGAIEAPEDSQLEYWFPVLLGVLTTLLFTVFMCSVFWFTGSVRVRHIKAEFGGTSPIPVVHIAGIAEDGNEVLTALGSTHSYKKPENASLSFGAGRSGLVVYRRFNHRIAFFTTDRIKDVFYERRTIAAGMEREVMSFLIADEAGNIHSLGFTIFNHEQLLIIPYSRAFKQNMLREFKEALGLTDGGV</sequence>
<evidence type="ECO:0000313" key="3">
    <source>
        <dbReference type="Proteomes" id="UP000319094"/>
    </source>
</evidence>
<feature type="transmembrane region" description="Helical" evidence="1">
    <location>
        <begin position="18"/>
        <end position="39"/>
    </location>
</feature>
<name>A0A542Y4S9_9MICO</name>
<reference evidence="2 3" key="1">
    <citation type="submission" date="2019-06" db="EMBL/GenBank/DDBJ databases">
        <title>Sequencing the genomes of 1000 actinobacteria strains.</title>
        <authorList>
            <person name="Klenk H.-P."/>
        </authorList>
    </citation>
    <scope>NUCLEOTIDE SEQUENCE [LARGE SCALE GENOMIC DNA]</scope>
    <source>
        <strain evidence="2 3">DSM 8803</strain>
    </source>
</reference>
<proteinExistence type="predicted"/>
<evidence type="ECO:0000256" key="1">
    <source>
        <dbReference type="SAM" id="Phobius"/>
    </source>
</evidence>
<dbReference type="Proteomes" id="UP000319094">
    <property type="component" value="Unassembled WGS sequence"/>
</dbReference>
<dbReference type="AlphaFoldDB" id="A0A542Y4S9"/>
<comment type="caution">
    <text evidence="2">The sequence shown here is derived from an EMBL/GenBank/DDBJ whole genome shotgun (WGS) entry which is preliminary data.</text>
</comment>
<gene>
    <name evidence="2" type="ORF">FB468_1095</name>
</gene>
<keyword evidence="3" id="KW-1185">Reference proteome</keyword>
<feature type="transmembrane region" description="Helical" evidence="1">
    <location>
        <begin position="51"/>
        <end position="73"/>
    </location>
</feature>
<dbReference type="EMBL" id="VFON01000001">
    <property type="protein sequence ID" value="TQL43080.1"/>
    <property type="molecule type" value="Genomic_DNA"/>
</dbReference>